<evidence type="ECO:0000313" key="2">
    <source>
        <dbReference type="Proteomes" id="UP001151760"/>
    </source>
</evidence>
<keyword evidence="2" id="KW-1185">Reference proteome</keyword>
<name>A0ABQ5H3I0_9ASTR</name>
<evidence type="ECO:0000313" key="1">
    <source>
        <dbReference type="EMBL" id="GJT81757.1"/>
    </source>
</evidence>
<dbReference type="Proteomes" id="UP001151760">
    <property type="component" value="Unassembled WGS sequence"/>
</dbReference>
<comment type="caution">
    <text evidence="1">The sequence shown here is derived from an EMBL/GenBank/DDBJ whole genome shotgun (WGS) entry which is preliminary data.</text>
</comment>
<proteinExistence type="predicted"/>
<sequence>MFNSSSIRQKQKQAWMLWRRRLTTVLKSRCSIKAIKEGGDAKFEELKATDLSKASMDALKKKIDNGIIKLDASIKAMKEGWDAKFEELKQLILGTAPSQLTHVDHVPQITNVAAKTAPYVPSIRQAYDDIGLELHNSNAESSTTMGKNLRPKYWDVEGSNNLDLGTTNDMNGERLKPRTDSGVLFVEGMQPTGFGREFEVDPQAMIDREMQHMGEQIFGAGTYCWV</sequence>
<organism evidence="1 2">
    <name type="scientific">Tanacetum coccineum</name>
    <dbReference type="NCBI Taxonomy" id="301880"/>
    <lineage>
        <taxon>Eukaryota</taxon>
        <taxon>Viridiplantae</taxon>
        <taxon>Streptophyta</taxon>
        <taxon>Embryophyta</taxon>
        <taxon>Tracheophyta</taxon>
        <taxon>Spermatophyta</taxon>
        <taxon>Magnoliopsida</taxon>
        <taxon>eudicotyledons</taxon>
        <taxon>Gunneridae</taxon>
        <taxon>Pentapetalae</taxon>
        <taxon>asterids</taxon>
        <taxon>campanulids</taxon>
        <taxon>Asterales</taxon>
        <taxon>Asteraceae</taxon>
        <taxon>Asteroideae</taxon>
        <taxon>Anthemideae</taxon>
        <taxon>Anthemidinae</taxon>
        <taxon>Tanacetum</taxon>
    </lineage>
</organism>
<reference evidence="1" key="2">
    <citation type="submission" date="2022-01" db="EMBL/GenBank/DDBJ databases">
        <authorList>
            <person name="Yamashiro T."/>
            <person name="Shiraishi A."/>
            <person name="Satake H."/>
            <person name="Nakayama K."/>
        </authorList>
    </citation>
    <scope>NUCLEOTIDE SEQUENCE</scope>
</reference>
<dbReference type="EMBL" id="BQNB010019108">
    <property type="protein sequence ID" value="GJT81757.1"/>
    <property type="molecule type" value="Genomic_DNA"/>
</dbReference>
<accession>A0ABQ5H3I0</accession>
<reference evidence="1" key="1">
    <citation type="journal article" date="2022" name="Int. J. Mol. Sci.">
        <title>Draft Genome of Tanacetum Coccineum: Genomic Comparison of Closely Related Tanacetum-Family Plants.</title>
        <authorList>
            <person name="Yamashiro T."/>
            <person name="Shiraishi A."/>
            <person name="Nakayama K."/>
            <person name="Satake H."/>
        </authorList>
    </citation>
    <scope>NUCLEOTIDE SEQUENCE</scope>
</reference>
<protein>
    <submittedName>
        <fullName evidence="1">Uncharacterized protein</fullName>
    </submittedName>
</protein>
<gene>
    <name evidence="1" type="ORF">Tco_1056099</name>
</gene>